<sequence>MFRLKVVVAIDSFKGSISSADGSKAIASGIKTVFPFAEIVALPLADGGEGTVEALVHAAGGEFIKTTVTGPLGTEIMARYGVIKNGKTAVIEVAEACGLDLVPTAQRNPLLTTTFGVGQLILHAIGRGCREFVIGLGGSATNDGGVGMLQALGFQFLDENGQEVARGGGMVKSIRSVDTSQAVLELKDCRFRVACDVNNVLHGPTGASHVFGPQKGATPEMVASLDAGLRHFGDVLRNQLNIDLQNLPGSGAAGGLGGAFAGFLQANLESGIELILNITAMEEKMQGADFVITGEGKLDDQTAMGKAPLGVAQLAAKQGIPVIALAGAVPIDASSLNKLGITSCFSISNGPMSLEEAMDFETAFNNLKGTAEQIFGLIQSVASKTETFQQ</sequence>
<accession>A0A098EKF2</accession>
<evidence type="ECO:0000256" key="3">
    <source>
        <dbReference type="ARBA" id="ARBA00022777"/>
    </source>
</evidence>
<evidence type="ECO:0000256" key="2">
    <source>
        <dbReference type="ARBA" id="ARBA00022679"/>
    </source>
</evidence>
<evidence type="ECO:0000313" key="5">
    <source>
        <dbReference type="EMBL" id="CEG21486.1"/>
    </source>
</evidence>
<dbReference type="SUPFAM" id="SSF110738">
    <property type="entry name" value="Glycerate kinase I"/>
    <property type="match status" value="1"/>
</dbReference>
<evidence type="ECO:0000313" key="6">
    <source>
        <dbReference type="Proteomes" id="UP000043699"/>
    </source>
</evidence>
<keyword evidence="6" id="KW-1185">Reference proteome</keyword>
<comment type="similarity">
    <text evidence="1 4">Belongs to the glycerate kinase type-1 family.</text>
</comment>
<dbReference type="InterPro" id="IPR004381">
    <property type="entry name" value="Glycerate_kinase"/>
</dbReference>
<dbReference type="Gene3D" id="3.40.50.10350">
    <property type="entry name" value="Glycerate kinase, domain 1"/>
    <property type="match status" value="1"/>
</dbReference>
<reference evidence="5 6" key="1">
    <citation type="submission" date="2014-09" db="EMBL/GenBank/DDBJ databases">
        <authorList>
            <person name="Urmite Genomes Urmite Genomes"/>
        </authorList>
    </citation>
    <scope>NUCLEOTIDE SEQUENCE [LARGE SCALE GENOMIC DNA]</scope>
    <source>
        <strain evidence="5 6">ES2</strain>
    </source>
</reference>
<proteinExistence type="inferred from homology"/>
<dbReference type="PANTHER" id="PTHR21599">
    <property type="entry name" value="GLYCERATE KINASE"/>
    <property type="match status" value="1"/>
</dbReference>
<dbReference type="PIRSF" id="PIRSF006078">
    <property type="entry name" value="GlxK"/>
    <property type="match status" value="1"/>
</dbReference>
<gene>
    <name evidence="5" type="primary">garK_1</name>
    <name evidence="5" type="ORF">BN1080_00397</name>
</gene>
<keyword evidence="2 4" id="KW-0808">Transferase</keyword>
<dbReference type="GO" id="GO:0008887">
    <property type="term" value="F:glycerate kinase activity"/>
    <property type="evidence" value="ECO:0007669"/>
    <property type="project" value="UniProtKB-UniRule"/>
</dbReference>
<dbReference type="STRING" id="1499687.BN1080_00397"/>
<dbReference type="EMBL" id="CCXS01000001">
    <property type="protein sequence ID" value="CEG21486.1"/>
    <property type="molecule type" value="Genomic_DNA"/>
</dbReference>
<dbReference type="InterPro" id="IPR018193">
    <property type="entry name" value="Glyc_kinase_flavodox-like_fold"/>
</dbReference>
<organism evidence="5 6">
    <name type="scientific">Planococcus massiliensis</name>
    <dbReference type="NCBI Taxonomy" id="1499687"/>
    <lineage>
        <taxon>Bacteria</taxon>
        <taxon>Bacillati</taxon>
        <taxon>Bacillota</taxon>
        <taxon>Bacilli</taxon>
        <taxon>Bacillales</taxon>
        <taxon>Caryophanaceae</taxon>
        <taxon>Planococcus</taxon>
    </lineage>
</organism>
<protein>
    <submittedName>
        <fullName evidence="5">Glycerate 2-kinase</fullName>
    </submittedName>
</protein>
<dbReference type="PANTHER" id="PTHR21599:SF0">
    <property type="entry name" value="GLYCERATE KINASE"/>
    <property type="match status" value="1"/>
</dbReference>
<keyword evidence="3 4" id="KW-0418">Kinase</keyword>
<dbReference type="Pfam" id="PF02595">
    <property type="entry name" value="Gly_kinase"/>
    <property type="match status" value="1"/>
</dbReference>
<name>A0A098EKF2_9BACL</name>
<dbReference type="Proteomes" id="UP000043699">
    <property type="component" value="Unassembled WGS sequence"/>
</dbReference>
<dbReference type="InterPro" id="IPR036129">
    <property type="entry name" value="Glycerate_kinase_sf"/>
</dbReference>
<dbReference type="Gene3D" id="3.90.1510.10">
    <property type="entry name" value="Glycerate kinase, domain 2"/>
    <property type="match status" value="1"/>
</dbReference>
<evidence type="ECO:0000256" key="1">
    <source>
        <dbReference type="ARBA" id="ARBA00006284"/>
    </source>
</evidence>
<dbReference type="RefSeq" id="WP_324607142.1">
    <property type="nucleotide sequence ID" value="NZ_CCXS01000001.1"/>
</dbReference>
<dbReference type="NCBIfam" id="TIGR00045">
    <property type="entry name" value="glycerate kinase"/>
    <property type="match status" value="1"/>
</dbReference>
<dbReference type="GO" id="GO:0031388">
    <property type="term" value="P:organic acid phosphorylation"/>
    <property type="evidence" value="ECO:0007669"/>
    <property type="project" value="UniProtKB-UniRule"/>
</dbReference>
<evidence type="ECO:0000256" key="4">
    <source>
        <dbReference type="PIRNR" id="PIRNR006078"/>
    </source>
</evidence>
<dbReference type="InterPro" id="IPR018197">
    <property type="entry name" value="Glycerate_kinase_RE-like"/>
</dbReference>
<dbReference type="AlphaFoldDB" id="A0A098EKF2"/>